<keyword evidence="2" id="KW-1185">Reference proteome</keyword>
<evidence type="ECO:0000313" key="1">
    <source>
        <dbReference type="EMBL" id="KAK4314208.1"/>
    </source>
</evidence>
<dbReference type="Proteomes" id="UP001292094">
    <property type="component" value="Unassembled WGS sequence"/>
</dbReference>
<gene>
    <name evidence="1" type="ORF">Pmani_014490</name>
</gene>
<organism evidence="1 2">
    <name type="scientific">Petrolisthes manimaculis</name>
    <dbReference type="NCBI Taxonomy" id="1843537"/>
    <lineage>
        <taxon>Eukaryota</taxon>
        <taxon>Metazoa</taxon>
        <taxon>Ecdysozoa</taxon>
        <taxon>Arthropoda</taxon>
        <taxon>Crustacea</taxon>
        <taxon>Multicrustacea</taxon>
        <taxon>Malacostraca</taxon>
        <taxon>Eumalacostraca</taxon>
        <taxon>Eucarida</taxon>
        <taxon>Decapoda</taxon>
        <taxon>Pleocyemata</taxon>
        <taxon>Anomura</taxon>
        <taxon>Galatheoidea</taxon>
        <taxon>Porcellanidae</taxon>
        <taxon>Petrolisthes</taxon>
    </lineage>
</organism>
<evidence type="ECO:0000313" key="2">
    <source>
        <dbReference type="Proteomes" id="UP001292094"/>
    </source>
</evidence>
<dbReference type="EMBL" id="JAWZYT010001234">
    <property type="protein sequence ID" value="KAK4314208.1"/>
    <property type="molecule type" value="Genomic_DNA"/>
</dbReference>
<accession>A0AAE1U8B9</accession>
<comment type="caution">
    <text evidence="1">The sequence shown here is derived from an EMBL/GenBank/DDBJ whole genome shotgun (WGS) entry which is preliminary data.</text>
</comment>
<proteinExistence type="predicted"/>
<reference evidence="1" key="1">
    <citation type="submission" date="2023-11" db="EMBL/GenBank/DDBJ databases">
        <title>Genome assemblies of two species of porcelain crab, Petrolisthes cinctipes and Petrolisthes manimaculis (Anomura: Porcellanidae).</title>
        <authorList>
            <person name="Angst P."/>
        </authorList>
    </citation>
    <scope>NUCLEOTIDE SEQUENCE</scope>
    <source>
        <strain evidence="1">PB745_02</strain>
        <tissue evidence="1">Gill</tissue>
    </source>
</reference>
<sequence length="84" mass="9808">MTAELGDEEAEKSEGGAAMKYKGLEAKGWKWRTSKERQDHNGYFEFNKQFPVVVQQPQRKLDKEQYSSSMQDNIQYKLYLRAGV</sequence>
<name>A0AAE1U8B9_9EUCA</name>
<protein>
    <submittedName>
        <fullName evidence="1">Uncharacterized protein</fullName>
    </submittedName>
</protein>
<dbReference type="AlphaFoldDB" id="A0AAE1U8B9"/>